<evidence type="ECO:0000313" key="6">
    <source>
        <dbReference type="EMBL" id="KAJ6690870.1"/>
    </source>
</evidence>
<dbReference type="EMBL" id="JAPFFM010000018">
    <property type="protein sequence ID" value="KAJ6690870.1"/>
    <property type="molecule type" value="Genomic_DNA"/>
</dbReference>
<sequence>MEGQSAKWIIRGNELLDETAATSIRSYLNMLYDQVDKDDQRPVVPLSLGDPSAFSCFRTSPEAVDAIVRAVQSAEFNSYAPINGILPARRAVAEYISADLPYNLSADDVYLTAGCTQSIEVILSVLARPGANILLPKPGYPLYESRAGYSKLEVRHFDLIPEKGWEVDLESVEALADENTAAIVIISPGNPCGNVFSYHHLNKVAETARKLGIFVIADEVYAHLAFGNNPYVPMGGVRIHSCDPNGILKKYGIVDSIKSYFNISTNPATFVQAAIPQIFEKTKDDFFSKTINIMREAADVFHEKTKEIPCVTCPHKPDGSMFAMVKLNLSLLEDISDDTDFCLKLAREESVTILPGVAVGLKNWLRITFSIEPESLEQGLDRMKAFCQRHSRK</sequence>
<dbReference type="AlphaFoldDB" id="A0A9Q0SVI0"/>
<organism evidence="6 7">
    <name type="scientific">Salix koriyanagi</name>
    <dbReference type="NCBI Taxonomy" id="2511006"/>
    <lineage>
        <taxon>Eukaryota</taxon>
        <taxon>Viridiplantae</taxon>
        <taxon>Streptophyta</taxon>
        <taxon>Embryophyta</taxon>
        <taxon>Tracheophyta</taxon>
        <taxon>Spermatophyta</taxon>
        <taxon>Magnoliopsida</taxon>
        <taxon>eudicotyledons</taxon>
        <taxon>Gunneridae</taxon>
        <taxon>Pentapetalae</taxon>
        <taxon>rosids</taxon>
        <taxon>fabids</taxon>
        <taxon>Malpighiales</taxon>
        <taxon>Salicaceae</taxon>
        <taxon>Saliceae</taxon>
        <taxon>Salix</taxon>
    </lineage>
</organism>
<feature type="domain" description="Aminotransferase class I/classII large" evidence="5">
    <location>
        <begin position="42"/>
        <end position="231"/>
    </location>
</feature>
<dbReference type="GO" id="GO:0004838">
    <property type="term" value="F:L-tyrosine-2-oxoglutarate transaminase activity"/>
    <property type="evidence" value="ECO:0007669"/>
    <property type="project" value="TreeGrafter"/>
</dbReference>
<dbReference type="PANTHER" id="PTHR45744:SF40">
    <property type="entry name" value="TYROSINE TRANSAMINASE FAMILY PROTEIN ISOFORM 1"/>
    <property type="match status" value="1"/>
</dbReference>
<dbReference type="InterPro" id="IPR015422">
    <property type="entry name" value="PyrdxlP-dep_Trfase_small"/>
</dbReference>
<dbReference type="GO" id="GO:0030170">
    <property type="term" value="F:pyridoxal phosphate binding"/>
    <property type="evidence" value="ECO:0007669"/>
    <property type="project" value="InterPro"/>
</dbReference>
<dbReference type="CDD" id="cd00609">
    <property type="entry name" value="AAT_like"/>
    <property type="match status" value="1"/>
</dbReference>
<keyword evidence="3 4" id="KW-0663">Pyridoxal phosphate</keyword>
<proteinExistence type="inferred from homology"/>
<dbReference type="SUPFAM" id="SSF53383">
    <property type="entry name" value="PLP-dependent transferases"/>
    <property type="match status" value="1"/>
</dbReference>
<dbReference type="InterPro" id="IPR015421">
    <property type="entry name" value="PyrdxlP-dep_Trfase_major"/>
</dbReference>
<dbReference type="Pfam" id="PF00155">
    <property type="entry name" value="Aminotran_1_2"/>
    <property type="match status" value="2"/>
</dbReference>
<comment type="caution">
    <text evidence="6">The sequence shown here is derived from an EMBL/GenBank/DDBJ whole genome shotgun (WGS) entry which is preliminary data.</text>
</comment>
<dbReference type="InterPro" id="IPR005958">
    <property type="entry name" value="TyrNic_aminoTrfase"/>
</dbReference>
<evidence type="ECO:0000256" key="3">
    <source>
        <dbReference type="ARBA" id="ARBA00022898"/>
    </source>
</evidence>
<dbReference type="FunFam" id="3.90.1150.10:FF:000040">
    <property type="entry name" value="Tyrosine aminotransferase"/>
    <property type="match status" value="1"/>
</dbReference>
<dbReference type="InterPro" id="IPR015424">
    <property type="entry name" value="PyrdxlP-dep_Trfase"/>
</dbReference>
<gene>
    <name evidence="6" type="ORF">OIU74_015530</name>
</gene>
<dbReference type="NCBIfam" id="TIGR01265">
    <property type="entry name" value="tyr_nico_aTase"/>
    <property type="match status" value="1"/>
</dbReference>
<reference evidence="6" key="2">
    <citation type="journal article" date="2023" name="Int. J. Mol. Sci.">
        <title>De Novo Assembly and Annotation of 11 Diverse Shrub Willow (Salix) Genomes Reveals Novel Gene Organization in Sex-Linked Regions.</title>
        <authorList>
            <person name="Hyden B."/>
            <person name="Feng K."/>
            <person name="Yates T.B."/>
            <person name="Jawdy S."/>
            <person name="Cereghino C."/>
            <person name="Smart L.B."/>
            <person name="Muchero W."/>
        </authorList>
    </citation>
    <scope>NUCLEOTIDE SEQUENCE</scope>
    <source>
        <tissue evidence="6">Shoot tip</tissue>
    </source>
</reference>
<dbReference type="InterPro" id="IPR004839">
    <property type="entry name" value="Aminotransferase_I/II_large"/>
</dbReference>
<accession>A0A9Q0SVI0</accession>
<comment type="similarity">
    <text evidence="2 4">Belongs to the class-I pyridoxal-phosphate-dependent aminotransferase family.</text>
</comment>
<evidence type="ECO:0000259" key="5">
    <source>
        <dbReference type="Pfam" id="PF00155"/>
    </source>
</evidence>
<dbReference type="GO" id="GO:0006572">
    <property type="term" value="P:L-tyrosine catabolic process"/>
    <property type="evidence" value="ECO:0007669"/>
    <property type="project" value="TreeGrafter"/>
</dbReference>
<reference evidence="6" key="1">
    <citation type="submission" date="2022-11" db="EMBL/GenBank/DDBJ databases">
        <authorList>
            <person name="Hyden B.L."/>
            <person name="Feng K."/>
            <person name="Yates T."/>
            <person name="Jawdy S."/>
            <person name="Smart L.B."/>
            <person name="Muchero W."/>
        </authorList>
    </citation>
    <scope>NUCLEOTIDE SEQUENCE</scope>
    <source>
        <tissue evidence="6">Shoot tip</tissue>
    </source>
</reference>
<evidence type="ECO:0000313" key="7">
    <source>
        <dbReference type="Proteomes" id="UP001151752"/>
    </source>
</evidence>
<evidence type="ECO:0000256" key="1">
    <source>
        <dbReference type="ARBA" id="ARBA00001933"/>
    </source>
</evidence>
<feature type="domain" description="Aminotransferase class I/classII large" evidence="5">
    <location>
        <begin position="260"/>
        <end position="382"/>
    </location>
</feature>
<evidence type="ECO:0000256" key="4">
    <source>
        <dbReference type="PIRNR" id="PIRNR000517"/>
    </source>
</evidence>
<dbReference type="Proteomes" id="UP001151752">
    <property type="component" value="Chromosome 17"/>
</dbReference>
<dbReference type="PANTHER" id="PTHR45744">
    <property type="entry name" value="TYROSINE AMINOTRANSFERASE"/>
    <property type="match status" value="1"/>
</dbReference>
<dbReference type="Gene3D" id="3.90.1150.10">
    <property type="entry name" value="Aspartate Aminotransferase, domain 1"/>
    <property type="match status" value="2"/>
</dbReference>
<name>A0A9Q0SVI0_9ROSI</name>
<evidence type="ECO:0000256" key="2">
    <source>
        <dbReference type="ARBA" id="ARBA00007441"/>
    </source>
</evidence>
<dbReference type="Gene3D" id="3.40.640.10">
    <property type="entry name" value="Type I PLP-dependent aspartate aminotransferase-like (Major domain)"/>
    <property type="match status" value="1"/>
</dbReference>
<keyword evidence="7" id="KW-1185">Reference proteome</keyword>
<dbReference type="PIRSF" id="PIRSF000517">
    <property type="entry name" value="Tyr_transaminase"/>
    <property type="match status" value="1"/>
</dbReference>
<comment type="cofactor">
    <cofactor evidence="1 4">
        <name>pyridoxal 5'-phosphate</name>
        <dbReference type="ChEBI" id="CHEBI:597326"/>
    </cofactor>
</comment>
<keyword evidence="6" id="KW-0808">Transferase</keyword>
<protein>
    <submittedName>
        <fullName evidence="6">TYROSINE AMINOTRANSFERASE</fullName>
    </submittedName>
</protein>
<keyword evidence="6" id="KW-0032">Aminotransferase</keyword>